<keyword evidence="6" id="KW-0226">DNA condensation</keyword>
<keyword evidence="4" id="KW-0132">Cell division</keyword>
<evidence type="ECO:0000313" key="10">
    <source>
        <dbReference type="EMBL" id="KXS18626.1"/>
    </source>
</evidence>
<comment type="similarity">
    <text evidence="2">Belongs to the CND3 (condensin subunit 3) family.</text>
</comment>
<dbReference type="GO" id="GO:0000793">
    <property type="term" value="C:condensed chromosome"/>
    <property type="evidence" value="ECO:0007669"/>
    <property type="project" value="TreeGrafter"/>
</dbReference>
<feature type="compositionally biased region" description="Acidic residues" evidence="8">
    <location>
        <begin position="867"/>
        <end position="896"/>
    </location>
</feature>
<sequence length="896" mass="99670">MTLDIGTAVPQIFSESQRSVAGHRKGAAALRKLHDQTAKTGRSGEKEFNAEFVRNLNKVLPIRKGQVVADRIIKFVAEYLKFILEKEKDVADATSPGADSDSLSFRFVTFLMQYLLKGVTAKDKNVRMRISQLLAESVGVLQEIDEDLFLQLKGKVFAMLKEKDATIRVQAVRAFAGLQFIESENDRGTSASKTLGKMLSRDPSAEVRRTIISLIVLDSSTRNVVLERLRDVDAGVRKGVFARFLEVAPEGLEELSLEQRERLFNLGLKDREASVNKACISLLTSWLNSAAEGSIERLLQMLDVTNTSVAEEVTKALINVTPKFSMTCDEAFWDSLSGESVFLLRAYGQILVENNQELPEGVFPSLSDLVGHIQRYHSLRLAATSDEDVIVVDFIVSELLRLALILDYADEVGRKSLLTFLRDMCLEPDLSDSHVPLIVEVIAKTATSGRDFGRVVVELIKDIMDFENDEEVDEASAEQYQLQRLLSIVKSLVILRCALEQTEEMLSSMPTLGAQLTDLVVPAITSEDVTLKDLGLHCLSLYCTIDRELAVRNVATFVDIGKSDSSFASLCVKTVCDLLALHSLAPFGEELAKSATSFLVSSVDDADDQISVPAVEGLAKLLLVGIIDDSSILEKLALVYFDTSGTRQHKSRERQCLSFFFETYSHLSPPNQRKVGRIVGPVFKRLLRDTESWETGITPSQIGLQMISWTDSSRLAPTSKHPKDEKELKGDPHGQVAVDLLKLAYKDSSNVKLIAQLLTKLNVNAAWSRENLEKATILLGNVRKLVSDVTSTNNLKKFASVLDDVQEHLPPLDENENAEREQWNADLEAFCDAEESRTKDLRRTNAKKQVVEQSRQAKSSKRRTVVESDDSDSSGDEDERVEETDVETEDDIEDDE</sequence>
<dbReference type="InterPro" id="IPR025977">
    <property type="entry name" value="Cnd3_C"/>
</dbReference>
<dbReference type="Gene3D" id="1.25.10.10">
    <property type="entry name" value="Leucine-rich Repeat Variant"/>
    <property type="match status" value="1"/>
</dbReference>
<evidence type="ECO:0000256" key="4">
    <source>
        <dbReference type="ARBA" id="ARBA00022618"/>
    </source>
</evidence>
<evidence type="ECO:0000256" key="8">
    <source>
        <dbReference type="SAM" id="MobiDB-lite"/>
    </source>
</evidence>
<dbReference type="InterPro" id="IPR016024">
    <property type="entry name" value="ARM-type_fold"/>
</dbReference>
<dbReference type="PANTHER" id="PTHR14418">
    <property type="entry name" value="CONDENSIN COMPLEX SUBUNIT 3-RELATED"/>
    <property type="match status" value="1"/>
</dbReference>
<dbReference type="GO" id="GO:0007076">
    <property type="term" value="P:mitotic chromosome condensation"/>
    <property type="evidence" value="ECO:0007669"/>
    <property type="project" value="InterPro"/>
</dbReference>
<dbReference type="InterPro" id="IPR000488">
    <property type="entry name" value="Death_dom"/>
</dbReference>
<protein>
    <recommendedName>
        <fullName evidence="9">Death domain-containing protein</fullName>
    </recommendedName>
</protein>
<feature type="domain" description="Death" evidence="9">
    <location>
        <begin position="241"/>
        <end position="318"/>
    </location>
</feature>
<dbReference type="OrthoDB" id="27187at2759"/>
<dbReference type="OMA" id="XYIQSIP"/>
<evidence type="ECO:0000256" key="3">
    <source>
        <dbReference type="ARBA" id="ARBA00022454"/>
    </source>
</evidence>
<organism evidence="10 11">
    <name type="scientific">Gonapodya prolifera (strain JEL478)</name>
    <name type="common">Monoblepharis prolifera</name>
    <dbReference type="NCBI Taxonomy" id="1344416"/>
    <lineage>
        <taxon>Eukaryota</taxon>
        <taxon>Fungi</taxon>
        <taxon>Fungi incertae sedis</taxon>
        <taxon>Chytridiomycota</taxon>
        <taxon>Chytridiomycota incertae sedis</taxon>
        <taxon>Monoblepharidomycetes</taxon>
        <taxon>Monoblepharidales</taxon>
        <taxon>Gonapodyaceae</taxon>
        <taxon>Gonapodya</taxon>
    </lineage>
</organism>
<dbReference type="GO" id="GO:0051301">
    <property type="term" value="P:cell division"/>
    <property type="evidence" value="ECO:0007669"/>
    <property type="project" value="UniProtKB-KW"/>
</dbReference>
<gene>
    <name evidence="10" type="ORF">M427DRAFT_121059</name>
</gene>
<evidence type="ECO:0000313" key="11">
    <source>
        <dbReference type="Proteomes" id="UP000070544"/>
    </source>
</evidence>
<dbReference type="GO" id="GO:0007165">
    <property type="term" value="P:signal transduction"/>
    <property type="evidence" value="ECO:0007669"/>
    <property type="project" value="InterPro"/>
</dbReference>
<reference evidence="10 11" key="1">
    <citation type="journal article" date="2015" name="Genome Biol. Evol.">
        <title>Phylogenomic analyses indicate that early fungi evolved digesting cell walls of algal ancestors of land plants.</title>
        <authorList>
            <person name="Chang Y."/>
            <person name="Wang S."/>
            <person name="Sekimoto S."/>
            <person name="Aerts A.L."/>
            <person name="Choi C."/>
            <person name="Clum A."/>
            <person name="LaButti K.M."/>
            <person name="Lindquist E.A."/>
            <person name="Yee Ngan C."/>
            <person name="Ohm R.A."/>
            <person name="Salamov A.A."/>
            <person name="Grigoriev I.V."/>
            <person name="Spatafora J.W."/>
            <person name="Berbee M.L."/>
        </authorList>
    </citation>
    <scope>NUCLEOTIDE SEQUENCE [LARGE SCALE GENOMIC DNA]</scope>
    <source>
        <strain evidence="10 11">JEL478</strain>
    </source>
</reference>
<keyword evidence="7" id="KW-0131">Cell cycle</keyword>
<dbReference type="AlphaFoldDB" id="A0A139APF9"/>
<dbReference type="GO" id="GO:0000796">
    <property type="term" value="C:condensin complex"/>
    <property type="evidence" value="ECO:0007669"/>
    <property type="project" value="InterPro"/>
</dbReference>
<name>A0A139APF9_GONPJ</name>
<evidence type="ECO:0000256" key="7">
    <source>
        <dbReference type="ARBA" id="ARBA00023306"/>
    </source>
</evidence>
<dbReference type="Proteomes" id="UP000070544">
    <property type="component" value="Unassembled WGS sequence"/>
</dbReference>
<keyword evidence="3" id="KW-0158">Chromosome</keyword>
<accession>A0A139APF9</accession>
<keyword evidence="5" id="KW-0498">Mitosis</keyword>
<proteinExistence type="inferred from homology"/>
<dbReference type="EMBL" id="KQ965741">
    <property type="protein sequence ID" value="KXS18626.1"/>
    <property type="molecule type" value="Genomic_DNA"/>
</dbReference>
<feature type="region of interest" description="Disordered" evidence="8">
    <location>
        <begin position="836"/>
        <end position="896"/>
    </location>
</feature>
<dbReference type="PANTHER" id="PTHR14418:SF5">
    <property type="entry name" value="CONDENSIN COMPLEX SUBUNIT 3"/>
    <property type="match status" value="1"/>
</dbReference>
<dbReference type="Pfam" id="PF12719">
    <property type="entry name" value="Cnd3"/>
    <property type="match status" value="1"/>
</dbReference>
<dbReference type="SUPFAM" id="SSF48371">
    <property type="entry name" value="ARM repeat"/>
    <property type="match status" value="1"/>
</dbReference>
<comment type="subcellular location">
    <subcellularLocation>
        <location evidence="1">Chromosome</location>
    </subcellularLocation>
</comment>
<dbReference type="InterPro" id="IPR011989">
    <property type="entry name" value="ARM-like"/>
</dbReference>
<evidence type="ECO:0000256" key="6">
    <source>
        <dbReference type="ARBA" id="ARBA00023067"/>
    </source>
</evidence>
<evidence type="ECO:0000256" key="5">
    <source>
        <dbReference type="ARBA" id="ARBA00022776"/>
    </source>
</evidence>
<evidence type="ECO:0000259" key="9">
    <source>
        <dbReference type="PROSITE" id="PS50017"/>
    </source>
</evidence>
<dbReference type="InterPro" id="IPR027165">
    <property type="entry name" value="CND3"/>
</dbReference>
<keyword evidence="11" id="KW-1185">Reference proteome</keyword>
<evidence type="ECO:0000256" key="1">
    <source>
        <dbReference type="ARBA" id="ARBA00004286"/>
    </source>
</evidence>
<evidence type="ECO:0000256" key="2">
    <source>
        <dbReference type="ARBA" id="ARBA00006533"/>
    </source>
</evidence>
<dbReference type="PROSITE" id="PS50017">
    <property type="entry name" value="DEATH_DOMAIN"/>
    <property type="match status" value="1"/>
</dbReference>
<dbReference type="STRING" id="1344416.A0A139APF9"/>